<keyword evidence="2" id="KW-1185">Reference proteome</keyword>
<reference evidence="1 2" key="1">
    <citation type="submission" date="2017-04" db="EMBL/GenBank/DDBJ databases">
        <title>Environmental T4-family bacteriophages evolve to escape abortive infection via multiple routes in a bacterial host employing altruistic suicide through Type III toxin-antitoxin systems.</title>
        <authorList>
            <person name="Chen B."/>
            <person name="Salmond G.P.C."/>
            <person name="Akusobi C."/>
            <person name="Fang X."/>
        </authorList>
    </citation>
    <scope>NUCLEOTIDE SEQUENCE [LARGE SCALE GENOMIC DNA]</scope>
</reference>
<dbReference type="RefSeq" id="YP_009609464.1">
    <property type="nucleotide sequence ID" value="NC_041996.1"/>
</dbReference>
<protein>
    <submittedName>
        <fullName evidence="1">Uncharacterized protein</fullName>
    </submittedName>
</protein>
<dbReference type="EMBL" id="MF036690">
    <property type="protein sequence ID" value="ARW57562.1"/>
    <property type="molecule type" value="Genomic_DNA"/>
</dbReference>
<dbReference type="Proteomes" id="UP000225148">
    <property type="component" value="Segment"/>
</dbReference>
<dbReference type="OrthoDB" id="16546at10239"/>
<dbReference type="KEGG" id="vg:40085548"/>
<proteinExistence type="predicted"/>
<evidence type="ECO:0000313" key="2">
    <source>
        <dbReference type="Proteomes" id="UP000225148"/>
    </source>
</evidence>
<organism evidence="1 2">
    <name type="scientific">Serratia phage CHI14</name>
    <dbReference type="NCBI Taxonomy" id="2006941"/>
    <lineage>
        <taxon>Viruses</taxon>
        <taxon>Duplodnaviria</taxon>
        <taxon>Heunggongvirae</taxon>
        <taxon>Uroviricota</taxon>
        <taxon>Caudoviricetes</taxon>
        <taxon>Pantevenvirales</taxon>
        <taxon>Straboviridae</taxon>
        <taxon>Tevenvirinae</taxon>
        <taxon>Winklervirus</taxon>
        <taxon>Winklervirus chi14</taxon>
    </lineage>
</organism>
<sequence length="114" mass="13902">MYFSTLGRTYYIDANNYVMNVSELSRMCDFIWTKNDYGHWQFIKSRHPDVNTTDEYFELKDLLDDIPLNSMYYKRSMLNKCKRIINSEHAQEVINGWIRARKSDDHLRTPWYEE</sequence>
<dbReference type="GeneID" id="40085548"/>
<accession>A0A1Z1LXN3</accession>
<name>A0A1Z1LXN3_9CAUD</name>
<evidence type="ECO:0000313" key="1">
    <source>
        <dbReference type="EMBL" id="ARW57562.1"/>
    </source>
</evidence>